<evidence type="ECO:0000256" key="11">
    <source>
        <dbReference type="PROSITE-ProRule" id="PRU00110"/>
    </source>
</evidence>
<organism evidence="16 17">
    <name type="scientific">Geomonas silvestris</name>
    <dbReference type="NCBI Taxonomy" id="2740184"/>
    <lineage>
        <taxon>Bacteria</taxon>
        <taxon>Pseudomonadati</taxon>
        <taxon>Thermodesulfobacteriota</taxon>
        <taxon>Desulfuromonadia</taxon>
        <taxon>Geobacterales</taxon>
        <taxon>Geobacteraceae</taxon>
        <taxon>Geomonas</taxon>
    </lineage>
</organism>
<evidence type="ECO:0000256" key="4">
    <source>
        <dbReference type="ARBA" id="ARBA00022553"/>
    </source>
</evidence>
<evidence type="ECO:0000256" key="3">
    <source>
        <dbReference type="ARBA" id="ARBA00012438"/>
    </source>
</evidence>
<dbReference type="InterPro" id="IPR013767">
    <property type="entry name" value="PAS_fold"/>
</dbReference>
<dbReference type="SUPFAM" id="SSF55874">
    <property type="entry name" value="ATPase domain of HSP90 chaperone/DNA topoisomerase II/histidine kinase"/>
    <property type="match status" value="1"/>
</dbReference>
<dbReference type="Pfam" id="PF00512">
    <property type="entry name" value="HisKA"/>
    <property type="match status" value="1"/>
</dbReference>
<dbReference type="InterPro" id="IPR004358">
    <property type="entry name" value="Sig_transdc_His_kin-like_C"/>
</dbReference>
<evidence type="ECO:0000313" key="16">
    <source>
        <dbReference type="EMBL" id="GFO59275.1"/>
    </source>
</evidence>
<dbReference type="Gene3D" id="1.20.120.160">
    <property type="entry name" value="HPT domain"/>
    <property type="match status" value="1"/>
</dbReference>
<dbReference type="Pfam" id="PF00989">
    <property type="entry name" value="PAS"/>
    <property type="match status" value="2"/>
</dbReference>
<dbReference type="FunFam" id="3.30.565.10:FF:000010">
    <property type="entry name" value="Sensor histidine kinase RcsC"/>
    <property type="match status" value="1"/>
</dbReference>
<dbReference type="EMBL" id="BLXX01000003">
    <property type="protein sequence ID" value="GFO59275.1"/>
    <property type="molecule type" value="Genomic_DNA"/>
</dbReference>
<dbReference type="PANTHER" id="PTHR43047">
    <property type="entry name" value="TWO-COMPONENT HISTIDINE PROTEIN KINASE"/>
    <property type="match status" value="1"/>
</dbReference>
<dbReference type="SMART" id="SM00387">
    <property type="entry name" value="HATPase_c"/>
    <property type="match status" value="1"/>
</dbReference>
<keyword evidence="9 12" id="KW-1133">Transmembrane helix</keyword>
<evidence type="ECO:0000256" key="5">
    <source>
        <dbReference type="ARBA" id="ARBA00022679"/>
    </source>
</evidence>
<keyword evidence="8" id="KW-0547">Nucleotide-binding</keyword>
<dbReference type="Gene3D" id="3.30.565.10">
    <property type="entry name" value="Histidine kinase-like ATPase, C-terminal domain"/>
    <property type="match status" value="1"/>
</dbReference>
<evidence type="ECO:0000256" key="12">
    <source>
        <dbReference type="SAM" id="Phobius"/>
    </source>
</evidence>
<feature type="domain" description="PAS" evidence="14">
    <location>
        <begin position="77"/>
        <end position="115"/>
    </location>
</feature>
<dbReference type="SUPFAM" id="SSF47384">
    <property type="entry name" value="Homodimeric domain of signal transducing histidine kinase"/>
    <property type="match status" value="1"/>
</dbReference>
<dbReference type="InterPro" id="IPR036890">
    <property type="entry name" value="HATPase_C_sf"/>
</dbReference>
<protein>
    <recommendedName>
        <fullName evidence="3">histidine kinase</fullName>
        <ecNumber evidence="3">2.7.13.3</ecNumber>
    </recommendedName>
</protein>
<dbReference type="Proteomes" id="UP000556026">
    <property type="component" value="Unassembled WGS sequence"/>
</dbReference>
<dbReference type="SMART" id="SM00388">
    <property type="entry name" value="HisKA"/>
    <property type="match status" value="1"/>
</dbReference>
<dbReference type="InterPro" id="IPR003661">
    <property type="entry name" value="HisK_dim/P_dom"/>
</dbReference>
<evidence type="ECO:0000313" key="17">
    <source>
        <dbReference type="Proteomes" id="UP000556026"/>
    </source>
</evidence>
<dbReference type="Pfam" id="PF01627">
    <property type="entry name" value="Hpt"/>
    <property type="match status" value="1"/>
</dbReference>
<feature type="transmembrane region" description="Helical" evidence="12">
    <location>
        <begin position="41"/>
        <end position="64"/>
    </location>
</feature>
<comment type="catalytic activity">
    <reaction evidence="1">
        <text>ATP + protein L-histidine = ADP + protein N-phospho-L-histidine.</text>
        <dbReference type="EC" id="2.7.13.3"/>
    </reaction>
</comment>
<keyword evidence="17" id="KW-1185">Reference proteome</keyword>
<dbReference type="Pfam" id="PF02518">
    <property type="entry name" value="HATPase_c"/>
    <property type="match status" value="1"/>
</dbReference>
<comment type="caution">
    <text evidence="16">The sequence shown here is derived from an EMBL/GenBank/DDBJ whole genome shotgun (WGS) entry which is preliminary data.</text>
</comment>
<keyword evidence="5" id="KW-0808">Transferase</keyword>
<dbReference type="Gene3D" id="1.10.287.130">
    <property type="match status" value="1"/>
</dbReference>
<dbReference type="InterPro" id="IPR013655">
    <property type="entry name" value="PAS_fold_3"/>
</dbReference>
<gene>
    <name evidence="16" type="ORF">GMST_16000</name>
</gene>
<dbReference type="SMART" id="SM00091">
    <property type="entry name" value="PAS"/>
    <property type="match status" value="3"/>
</dbReference>
<sequence length="881" mass="94752">MPRSLKITAAFSLTLLALMSLLSFLLMGTFRGPLRESVGQQQFSLALGIVSVLLASVPVLLLIFGHLKNEVLRRAAAEEYANLLLESARDGVIGTDLAGRIRFANRAAVRLLGYQSAAELLGQDLHQSVLKPAADAAPYSAQNSPILACAAGAGCWQVDQDSFTRGDGSALPVQYRCTPVLREGSCDGVLITFNDLSARRATEERLRVQEAALKAATVGIVIADAAGGILFANPAFSTIAGAPEQELLKGNLGMLRTEGLPPEHQRELWDTVRAGRSWHSEWTGKGPRGVSSSEAVTVTPLFAPDGTLSHLVGIYQDLSPLKKAEAAARESREELGQALVAAGSALWQWHPETGRLSPDERWITLIGYRPDELPATPYEFWRTLCHPEDLERLEEALHGLHGERAPLALEVRLRHRAGHYLWVAVNARWLAGPPARVSGMVLEISTRKRFEAELSRKNVELEATRGQLGDALESVGRLAQQSEQANAARSRFLASVGQELRTPLHGILASCHLLEGTRLATKQTGYLQSVTSSAESLLRTISDILDFAEIEAGQLGLARVEYSLPDQVRELGDRFQPHARQKGLKLQLRLDPALPEHLLGDPLRLSQVLGHLLSNAVKFTRHGSVSLEGALVHAVGDPDQVCFTVRDTGLGIPDREQPLLFHPFGQADGSGRRSLGGTGLGLAISRALSVLMGGELRCESVPGVGSSFTLSFPCLPAEGEAPAAEPPVPEYRFAGERVLVVEQNKINRTIAQQVLKGAAGSASASSQESPALDLVCGIRQIGGSRELYADLLHRFVDEYRDSATRLAAERERGDLAGAALIAHSVKGVAGVLAAVPLQQAAGCLERALTQGAPELAGYLERFERELEEVLQAVPKVTAEAA</sequence>
<keyword evidence="10 12" id="KW-0472">Membrane</keyword>
<dbReference type="PROSITE" id="PS50109">
    <property type="entry name" value="HIS_KIN"/>
    <property type="match status" value="1"/>
</dbReference>
<dbReference type="InterPro" id="IPR035965">
    <property type="entry name" value="PAS-like_dom_sf"/>
</dbReference>
<dbReference type="PRINTS" id="PR00344">
    <property type="entry name" value="BCTRLSENSOR"/>
</dbReference>
<dbReference type="InterPro" id="IPR000014">
    <property type="entry name" value="PAS"/>
</dbReference>
<evidence type="ECO:0000256" key="7">
    <source>
        <dbReference type="ARBA" id="ARBA00022777"/>
    </source>
</evidence>
<dbReference type="SUPFAM" id="SSF55785">
    <property type="entry name" value="PYP-like sensor domain (PAS domain)"/>
    <property type="match status" value="3"/>
</dbReference>
<dbReference type="Pfam" id="PF08447">
    <property type="entry name" value="PAS_3"/>
    <property type="match status" value="1"/>
</dbReference>
<dbReference type="NCBIfam" id="TIGR00229">
    <property type="entry name" value="sensory_box"/>
    <property type="match status" value="3"/>
</dbReference>
<evidence type="ECO:0000256" key="1">
    <source>
        <dbReference type="ARBA" id="ARBA00000085"/>
    </source>
</evidence>
<keyword evidence="7" id="KW-0418">Kinase</keyword>
<dbReference type="AlphaFoldDB" id="A0A6V8MH28"/>
<evidence type="ECO:0000256" key="10">
    <source>
        <dbReference type="ARBA" id="ARBA00023136"/>
    </source>
</evidence>
<dbReference type="InterPro" id="IPR003594">
    <property type="entry name" value="HATPase_dom"/>
</dbReference>
<evidence type="ECO:0000256" key="2">
    <source>
        <dbReference type="ARBA" id="ARBA00004127"/>
    </source>
</evidence>
<dbReference type="RefSeq" id="WP_183354105.1">
    <property type="nucleotide sequence ID" value="NZ_BLXX01000003.1"/>
</dbReference>
<feature type="domain" description="HPt" evidence="15">
    <location>
        <begin position="784"/>
        <end position="873"/>
    </location>
</feature>
<feature type="modified residue" description="Phosphohistidine" evidence="11">
    <location>
        <position position="823"/>
    </location>
</feature>
<dbReference type="InterPro" id="IPR036641">
    <property type="entry name" value="HPT_dom_sf"/>
</dbReference>
<feature type="domain" description="Histidine kinase" evidence="13">
    <location>
        <begin position="495"/>
        <end position="716"/>
    </location>
</feature>
<dbReference type="SUPFAM" id="SSF47226">
    <property type="entry name" value="Histidine-containing phosphotransfer domain, HPT domain"/>
    <property type="match status" value="1"/>
</dbReference>
<evidence type="ECO:0000259" key="13">
    <source>
        <dbReference type="PROSITE" id="PS50109"/>
    </source>
</evidence>
<evidence type="ECO:0000259" key="15">
    <source>
        <dbReference type="PROSITE" id="PS50894"/>
    </source>
</evidence>
<dbReference type="InterPro" id="IPR005467">
    <property type="entry name" value="His_kinase_dom"/>
</dbReference>
<reference evidence="17" key="1">
    <citation type="submission" date="2020-06" db="EMBL/GenBank/DDBJ databases">
        <title>Draft genomic sequence of Geomonas sp. Red330.</title>
        <authorList>
            <person name="Itoh H."/>
            <person name="Zhenxing X."/>
            <person name="Ushijima N."/>
            <person name="Masuda Y."/>
            <person name="Shiratori Y."/>
            <person name="Senoo K."/>
        </authorList>
    </citation>
    <scope>NUCLEOTIDE SEQUENCE [LARGE SCALE GENOMIC DNA]</scope>
    <source>
        <strain evidence="17">Red330</strain>
    </source>
</reference>
<dbReference type="CDD" id="cd00082">
    <property type="entry name" value="HisKA"/>
    <property type="match status" value="1"/>
</dbReference>
<evidence type="ECO:0000256" key="6">
    <source>
        <dbReference type="ARBA" id="ARBA00022692"/>
    </source>
</evidence>
<accession>A0A6V8MH28</accession>
<feature type="domain" description="PAS" evidence="14">
    <location>
        <begin position="205"/>
        <end position="248"/>
    </location>
</feature>
<dbReference type="PROSITE" id="PS50894">
    <property type="entry name" value="HPT"/>
    <property type="match status" value="1"/>
</dbReference>
<name>A0A6V8MH28_9BACT</name>
<comment type="subcellular location">
    <subcellularLocation>
        <location evidence="2">Endomembrane system</location>
        <topology evidence="2">Multi-pass membrane protein</topology>
    </subcellularLocation>
</comment>
<dbReference type="GO" id="GO:0006355">
    <property type="term" value="P:regulation of DNA-templated transcription"/>
    <property type="evidence" value="ECO:0007669"/>
    <property type="project" value="InterPro"/>
</dbReference>
<evidence type="ECO:0000256" key="9">
    <source>
        <dbReference type="ARBA" id="ARBA00022989"/>
    </source>
</evidence>
<evidence type="ECO:0000256" key="8">
    <source>
        <dbReference type="ARBA" id="ARBA00022840"/>
    </source>
</evidence>
<evidence type="ECO:0000259" key="14">
    <source>
        <dbReference type="PROSITE" id="PS50112"/>
    </source>
</evidence>
<keyword evidence="8" id="KW-0067">ATP-binding</keyword>
<keyword evidence="4 11" id="KW-0597">Phosphoprotein</keyword>
<dbReference type="CDD" id="cd16922">
    <property type="entry name" value="HATPase_EvgS-ArcB-TorS-like"/>
    <property type="match status" value="1"/>
</dbReference>
<dbReference type="InterPro" id="IPR008207">
    <property type="entry name" value="Sig_transdc_His_kin_Hpt_dom"/>
</dbReference>
<dbReference type="InterPro" id="IPR036097">
    <property type="entry name" value="HisK_dim/P_sf"/>
</dbReference>
<proteinExistence type="predicted"/>
<dbReference type="PROSITE" id="PS50112">
    <property type="entry name" value="PAS"/>
    <property type="match status" value="2"/>
</dbReference>
<dbReference type="GO" id="GO:0000155">
    <property type="term" value="F:phosphorelay sensor kinase activity"/>
    <property type="evidence" value="ECO:0007669"/>
    <property type="project" value="InterPro"/>
</dbReference>
<dbReference type="CDD" id="cd00130">
    <property type="entry name" value="PAS"/>
    <property type="match status" value="3"/>
</dbReference>
<dbReference type="Gene3D" id="3.30.450.20">
    <property type="entry name" value="PAS domain"/>
    <property type="match status" value="3"/>
</dbReference>
<keyword evidence="6 12" id="KW-0812">Transmembrane</keyword>
<dbReference type="EC" id="2.7.13.3" evidence="3"/>